<keyword evidence="1 3" id="KW-0812">Transmembrane</keyword>
<evidence type="ECO:0000256" key="1">
    <source>
        <dbReference type="ARBA" id="ARBA00022692"/>
    </source>
</evidence>
<evidence type="ECO:0008006" key="6">
    <source>
        <dbReference type="Google" id="ProtNLM"/>
    </source>
</evidence>
<feature type="transmembrane region" description="Helical" evidence="3">
    <location>
        <begin position="104"/>
        <end position="129"/>
    </location>
</feature>
<dbReference type="Proteomes" id="UP000216797">
    <property type="component" value="Unassembled WGS sequence"/>
</dbReference>
<reference evidence="4 5" key="1">
    <citation type="submission" date="2015-08" db="EMBL/GenBank/DDBJ databases">
        <title>Enterococcus genome sequence.</title>
        <authorList>
            <person name="Acedo J.Z."/>
            <person name="Vederas J.C."/>
        </authorList>
    </citation>
    <scope>NUCLEOTIDE SEQUENCE [LARGE SCALE GENOMIC DNA]</scope>
    <source>
        <strain evidence="4 5">49</strain>
    </source>
</reference>
<dbReference type="PANTHER" id="PTHR37815:SF3">
    <property type="entry name" value="UPF0397 PROTEIN SPR0429"/>
    <property type="match status" value="1"/>
</dbReference>
<dbReference type="Pfam" id="PF07155">
    <property type="entry name" value="ECF-ribofla_trS"/>
    <property type="match status" value="1"/>
</dbReference>
<dbReference type="Gene3D" id="1.10.1760.20">
    <property type="match status" value="1"/>
</dbReference>
<dbReference type="InterPro" id="IPR009825">
    <property type="entry name" value="ECF_substrate-spec-like"/>
</dbReference>
<dbReference type="PANTHER" id="PTHR37815">
    <property type="entry name" value="UPF0397 PROTEIN BC_2624-RELATED"/>
    <property type="match status" value="1"/>
</dbReference>
<sequence>MEIRKISRYAILSALITAVSLFVVIPIPGTNGIVTLCDAGIAVTGLLFGPVAGLFVGAISGGMIDLLAGYPQWILFSLIIHGLQGFIFGYFFQQKKALKILGLILGAIIMVVGYALATALLYGFGAGIASIPSNLFQTGFGIIVAMPLTTMLKKASGKHLKFNQ</sequence>
<keyword evidence="2 3" id="KW-1133">Transmembrane helix</keyword>
<dbReference type="RefSeq" id="WP_071864035.1">
    <property type="nucleotide sequence ID" value="NZ_JBHLVQ010000010.1"/>
</dbReference>
<feature type="transmembrane region" description="Helical" evidence="3">
    <location>
        <begin position="70"/>
        <end position="92"/>
    </location>
</feature>
<name>A0A267HWT1_9ENTE</name>
<proteinExistence type="predicted"/>
<evidence type="ECO:0000256" key="2">
    <source>
        <dbReference type="ARBA" id="ARBA00022989"/>
    </source>
</evidence>
<organism evidence="4 5">
    <name type="scientific">Enterococcus canintestini</name>
    <dbReference type="NCBI Taxonomy" id="317010"/>
    <lineage>
        <taxon>Bacteria</taxon>
        <taxon>Bacillati</taxon>
        <taxon>Bacillota</taxon>
        <taxon>Bacilli</taxon>
        <taxon>Lactobacillales</taxon>
        <taxon>Enterococcaceae</taxon>
        <taxon>Enterococcus</taxon>
    </lineage>
</organism>
<comment type="caution">
    <text evidence="4">The sequence shown here is derived from an EMBL/GenBank/DDBJ whole genome shotgun (WGS) entry which is preliminary data.</text>
</comment>
<dbReference type="GO" id="GO:0016020">
    <property type="term" value="C:membrane"/>
    <property type="evidence" value="ECO:0007669"/>
    <property type="project" value="InterPro"/>
</dbReference>
<feature type="transmembrane region" description="Helical" evidence="3">
    <location>
        <begin position="6"/>
        <end position="27"/>
    </location>
</feature>
<keyword evidence="3" id="KW-0472">Membrane</keyword>
<protein>
    <recommendedName>
        <fullName evidence="6">ECF transporter S component</fullName>
    </recommendedName>
</protein>
<accession>A0A267HWT1</accession>
<feature type="transmembrane region" description="Helical" evidence="3">
    <location>
        <begin position="135"/>
        <end position="152"/>
    </location>
</feature>
<dbReference type="AlphaFoldDB" id="A0A267HWT1"/>
<evidence type="ECO:0000313" key="4">
    <source>
        <dbReference type="EMBL" id="PAB01963.1"/>
    </source>
</evidence>
<dbReference type="OrthoDB" id="411368at2"/>
<evidence type="ECO:0000256" key="3">
    <source>
        <dbReference type="SAM" id="Phobius"/>
    </source>
</evidence>
<feature type="transmembrane region" description="Helical" evidence="3">
    <location>
        <begin position="39"/>
        <end position="64"/>
    </location>
</feature>
<gene>
    <name evidence="4" type="ORF">AKL21_00160</name>
</gene>
<keyword evidence="5" id="KW-1185">Reference proteome</keyword>
<evidence type="ECO:0000313" key="5">
    <source>
        <dbReference type="Proteomes" id="UP000216797"/>
    </source>
</evidence>
<dbReference type="EMBL" id="LHUG01000001">
    <property type="protein sequence ID" value="PAB01963.1"/>
    <property type="molecule type" value="Genomic_DNA"/>
</dbReference>